<gene>
    <name evidence="2" type="ORF">BaRGS_00003324</name>
</gene>
<evidence type="ECO:0000313" key="2">
    <source>
        <dbReference type="EMBL" id="KAK7505579.1"/>
    </source>
</evidence>
<dbReference type="EMBL" id="JACVVK020000010">
    <property type="protein sequence ID" value="KAK7505579.1"/>
    <property type="molecule type" value="Genomic_DNA"/>
</dbReference>
<comment type="caution">
    <text evidence="2">The sequence shown here is derived from an EMBL/GenBank/DDBJ whole genome shotgun (WGS) entry which is preliminary data.</text>
</comment>
<reference evidence="2 3" key="1">
    <citation type="journal article" date="2023" name="Sci. Data">
        <title>Genome assembly of the Korean intertidal mud-creeper Batillaria attramentaria.</title>
        <authorList>
            <person name="Patra A.K."/>
            <person name="Ho P.T."/>
            <person name="Jun S."/>
            <person name="Lee S.J."/>
            <person name="Kim Y."/>
            <person name="Won Y.J."/>
        </authorList>
    </citation>
    <scope>NUCLEOTIDE SEQUENCE [LARGE SCALE GENOMIC DNA]</scope>
    <source>
        <strain evidence="2">Wonlab-2016</strain>
    </source>
</reference>
<feature type="region of interest" description="Disordered" evidence="1">
    <location>
        <begin position="55"/>
        <end position="85"/>
    </location>
</feature>
<proteinExistence type="predicted"/>
<name>A0ABD0M0Y4_9CAEN</name>
<sequence>MHSLLQNYSVLQETFEVVSEGSDDYARWASGLLALMQKFSTSDEAFSSFFEEARKKADANQVDKPRLPRSKRPPKRTDDGAAPYRSPDVEYYWQQYFEAIDTVWRPGRPLPPEKTSSLLVKLSRSSHLARDLTTQTYRARMQQT</sequence>
<evidence type="ECO:0000313" key="3">
    <source>
        <dbReference type="Proteomes" id="UP001519460"/>
    </source>
</evidence>
<dbReference type="Proteomes" id="UP001519460">
    <property type="component" value="Unassembled WGS sequence"/>
</dbReference>
<keyword evidence="3" id="KW-1185">Reference proteome</keyword>
<evidence type="ECO:0000256" key="1">
    <source>
        <dbReference type="SAM" id="MobiDB-lite"/>
    </source>
</evidence>
<organism evidence="2 3">
    <name type="scientific">Batillaria attramentaria</name>
    <dbReference type="NCBI Taxonomy" id="370345"/>
    <lineage>
        <taxon>Eukaryota</taxon>
        <taxon>Metazoa</taxon>
        <taxon>Spiralia</taxon>
        <taxon>Lophotrochozoa</taxon>
        <taxon>Mollusca</taxon>
        <taxon>Gastropoda</taxon>
        <taxon>Caenogastropoda</taxon>
        <taxon>Sorbeoconcha</taxon>
        <taxon>Cerithioidea</taxon>
        <taxon>Batillariidae</taxon>
        <taxon>Batillaria</taxon>
    </lineage>
</organism>
<feature type="compositionally biased region" description="Basic and acidic residues" evidence="1">
    <location>
        <begin position="55"/>
        <end position="66"/>
    </location>
</feature>
<protein>
    <submittedName>
        <fullName evidence="2">Uncharacterized protein</fullName>
    </submittedName>
</protein>
<dbReference type="AlphaFoldDB" id="A0ABD0M0Y4"/>
<accession>A0ABD0M0Y4</accession>